<dbReference type="InterPro" id="IPR035069">
    <property type="entry name" value="TTHA1013/TTHA0281-like"/>
</dbReference>
<evidence type="ECO:0000313" key="2">
    <source>
        <dbReference type="Proteomes" id="UP000503399"/>
    </source>
</evidence>
<dbReference type="SUPFAM" id="SSF143100">
    <property type="entry name" value="TTHA1013/TTHA0281-like"/>
    <property type="match status" value="1"/>
</dbReference>
<keyword evidence="2" id="KW-1185">Reference proteome</keyword>
<dbReference type="Pfam" id="PF21748">
    <property type="entry name" value="UPF0150"/>
    <property type="match status" value="1"/>
</dbReference>
<dbReference type="EMBL" id="LR778114">
    <property type="protein sequence ID" value="CAB1129976.1"/>
    <property type="molecule type" value="Genomic_DNA"/>
</dbReference>
<dbReference type="InterPro" id="IPR049389">
    <property type="entry name" value="TTHA0281-like"/>
</dbReference>
<reference evidence="1 2" key="1">
    <citation type="submission" date="2020-02" db="EMBL/GenBank/DDBJ databases">
        <authorList>
            <person name="Hogendoorn C."/>
        </authorList>
    </citation>
    <scope>NUCLEOTIDE SEQUENCE [LARGE SCALE GENOMIC DNA]</scope>
    <source>
        <strain evidence="1">R501</strain>
    </source>
</reference>
<gene>
    <name evidence="1" type="ORF">R50_2479</name>
</gene>
<dbReference type="KEGG" id="hfv:R50_2479"/>
<evidence type="ECO:0008006" key="3">
    <source>
        <dbReference type="Google" id="ProtNLM"/>
    </source>
</evidence>
<dbReference type="Proteomes" id="UP000503399">
    <property type="component" value="Chromosome"/>
</dbReference>
<protein>
    <recommendedName>
        <fullName evidence="3">Type II toxin-antitoxin system HicB family antitoxin</fullName>
    </recommendedName>
</protein>
<accession>A0A6F8ZJL1</accession>
<organism evidence="1 2">
    <name type="scientific">Candidatus Hydrogenisulfobacillus filiaventi</name>
    <dbReference type="NCBI Taxonomy" id="2707344"/>
    <lineage>
        <taxon>Bacteria</taxon>
        <taxon>Bacillati</taxon>
        <taxon>Bacillota</taxon>
        <taxon>Clostridia</taxon>
        <taxon>Eubacteriales</taxon>
        <taxon>Clostridiales Family XVII. Incertae Sedis</taxon>
        <taxon>Candidatus Hydrogenisulfobacillus</taxon>
    </lineage>
</organism>
<proteinExistence type="predicted"/>
<sequence length="89" mass="9688">MGDQGLLSAYIRAALARARFDILDSGEVYVEIPDCRGVWAAGPDTGTAYENLQGVLELWLLDRLRQGAPVPELDGCRLDGVWPPEPGSF</sequence>
<dbReference type="Gene3D" id="3.30.160.250">
    <property type="match status" value="1"/>
</dbReference>
<dbReference type="AlphaFoldDB" id="A0A6F8ZJL1"/>
<name>A0A6F8ZJL1_9FIRM</name>
<evidence type="ECO:0000313" key="1">
    <source>
        <dbReference type="EMBL" id="CAB1129976.1"/>
    </source>
</evidence>